<dbReference type="PRINTS" id="PR00455">
    <property type="entry name" value="HTHTETR"/>
</dbReference>
<dbReference type="PROSITE" id="PS50977">
    <property type="entry name" value="HTH_TETR_2"/>
    <property type="match status" value="1"/>
</dbReference>
<dbReference type="PANTHER" id="PTHR30055:SF234">
    <property type="entry name" value="HTH-TYPE TRANSCRIPTIONAL REGULATOR BETI"/>
    <property type="match status" value="1"/>
</dbReference>
<dbReference type="PANTHER" id="PTHR30055">
    <property type="entry name" value="HTH-TYPE TRANSCRIPTIONAL REGULATOR RUTR"/>
    <property type="match status" value="1"/>
</dbReference>
<dbReference type="InterPro" id="IPR036271">
    <property type="entry name" value="Tet_transcr_reg_TetR-rel_C_sf"/>
</dbReference>
<dbReference type="SUPFAM" id="SSF48498">
    <property type="entry name" value="Tetracyclin repressor-like, C-terminal domain"/>
    <property type="match status" value="1"/>
</dbReference>
<evidence type="ECO:0000313" key="6">
    <source>
        <dbReference type="EMBL" id="MDN4610183.1"/>
    </source>
</evidence>
<proteinExistence type="predicted"/>
<dbReference type="RefSeq" id="WP_301225164.1">
    <property type="nucleotide sequence ID" value="NZ_JAROCG010000001.1"/>
</dbReference>
<evidence type="ECO:0000256" key="4">
    <source>
        <dbReference type="PROSITE-ProRule" id="PRU00335"/>
    </source>
</evidence>
<gene>
    <name evidence="6" type="ORF">P5G52_04810</name>
</gene>
<keyword evidence="7" id="KW-1185">Reference proteome</keyword>
<evidence type="ECO:0000256" key="3">
    <source>
        <dbReference type="ARBA" id="ARBA00023163"/>
    </source>
</evidence>
<comment type="caution">
    <text evidence="6">The sequence shown here is derived from an EMBL/GenBank/DDBJ whole genome shotgun (WGS) entry which is preliminary data.</text>
</comment>
<organism evidence="6 7">
    <name type="scientific">Arthrobacter burdickii</name>
    <dbReference type="NCBI Taxonomy" id="3035920"/>
    <lineage>
        <taxon>Bacteria</taxon>
        <taxon>Bacillati</taxon>
        <taxon>Actinomycetota</taxon>
        <taxon>Actinomycetes</taxon>
        <taxon>Micrococcales</taxon>
        <taxon>Micrococcaceae</taxon>
        <taxon>Arthrobacter</taxon>
    </lineage>
</organism>
<evidence type="ECO:0000259" key="5">
    <source>
        <dbReference type="PROSITE" id="PS50977"/>
    </source>
</evidence>
<dbReference type="EMBL" id="JAROCG010000001">
    <property type="protein sequence ID" value="MDN4610183.1"/>
    <property type="molecule type" value="Genomic_DNA"/>
</dbReference>
<evidence type="ECO:0000313" key="7">
    <source>
        <dbReference type="Proteomes" id="UP001174209"/>
    </source>
</evidence>
<dbReference type="InterPro" id="IPR009057">
    <property type="entry name" value="Homeodomain-like_sf"/>
</dbReference>
<feature type="domain" description="HTH tetR-type" evidence="5">
    <location>
        <begin position="1"/>
        <end position="55"/>
    </location>
</feature>
<keyword evidence="3" id="KW-0804">Transcription</keyword>
<sequence>MVLTAARRMFAAHGAESSFEDIAREAGVGVGTVYRRFPDRRALIEAILEQRVDDVDAVAREALAAPDPWVAVRFFVGSAARMQLEDRGLRELLHDAGFVSAGLAVLRRRIAPAAEELALRLRTEGAARPDLTGRDLLVLIRMLGSLAPDRPAPRAGEPVREPVGEADGEFERYLGLVLAGLRRQTSGDG</sequence>
<reference evidence="6" key="1">
    <citation type="submission" date="2023-06" db="EMBL/GenBank/DDBJ databases">
        <title>MT1 and MT2 Draft Genomes of Novel Species.</title>
        <authorList>
            <person name="Venkateswaran K."/>
        </authorList>
    </citation>
    <scope>NUCLEOTIDE SEQUENCE</scope>
    <source>
        <strain evidence="6">IIF3SC-B10</strain>
    </source>
</reference>
<keyword evidence="1" id="KW-0805">Transcription regulation</keyword>
<feature type="DNA-binding region" description="H-T-H motif" evidence="4">
    <location>
        <begin position="18"/>
        <end position="37"/>
    </location>
</feature>
<accession>A0ABT8JZI7</accession>
<dbReference type="Pfam" id="PF00440">
    <property type="entry name" value="TetR_N"/>
    <property type="match status" value="1"/>
</dbReference>
<evidence type="ECO:0000256" key="1">
    <source>
        <dbReference type="ARBA" id="ARBA00023015"/>
    </source>
</evidence>
<dbReference type="InterPro" id="IPR050109">
    <property type="entry name" value="HTH-type_TetR-like_transc_reg"/>
</dbReference>
<keyword evidence="2 4" id="KW-0238">DNA-binding</keyword>
<evidence type="ECO:0000256" key="2">
    <source>
        <dbReference type="ARBA" id="ARBA00023125"/>
    </source>
</evidence>
<protein>
    <submittedName>
        <fullName evidence="6">TetR family transcriptional regulator</fullName>
    </submittedName>
</protein>
<dbReference type="SUPFAM" id="SSF46689">
    <property type="entry name" value="Homeodomain-like"/>
    <property type="match status" value="1"/>
</dbReference>
<name>A0ABT8JZI7_9MICC</name>
<dbReference type="Gene3D" id="1.10.357.10">
    <property type="entry name" value="Tetracycline Repressor, domain 2"/>
    <property type="match status" value="1"/>
</dbReference>
<dbReference type="Proteomes" id="UP001174209">
    <property type="component" value="Unassembled WGS sequence"/>
</dbReference>
<dbReference type="InterPro" id="IPR001647">
    <property type="entry name" value="HTH_TetR"/>
</dbReference>